<organism evidence="3 4">
    <name type="scientific">Sesamum angolense</name>
    <dbReference type="NCBI Taxonomy" id="2727404"/>
    <lineage>
        <taxon>Eukaryota</taxon>
        <taxon>Viridiplantae</taxon>
        <taxon>Streptophyta</taxon>
        <taxon>Embryophyta</taxon>
        <taxon>Tracheophyta</taxon>
        <taxon>Spermatophyta</taxon>
        <taxon>Magnoliopsida</taxon>
        <taxon>eudicotyledons</taxon>
        <taxon>Gunneridae</taxon>
        <taxon>Pentapetalae</taxon>
        <taxon>asterids</taxon>
        <taxon>lamiids</taxon>
        <taxon>Lamiales</taxon>
        <taxon>Pedaliaceae</taxon>
        <taxon>Sesamum</taxon>
    </lineage>
</organism>
<dbReference type="Gene3D" id="1.25.40.10">
    <property type="entry name" value="Tetratricopeptide repeat domain"/>
    <property type="match status" value="5"/>
</dbReference>
<dbReference type="InterPro" id="IPR046849">
    <property type="entry name" value="E2_motif"/>
</dbReference>
<feature type="repeat" description="PPR" evidence="2">
    <location>
        <begin position="238"/>
        <end position="272"/>
    </location>
</feature>
<evidence type="ECO:0000256" key="2">
    <source>
        <dbReference type="PROSITE-ProRule" id="PRU00708"/>
    </source>
</evidence>
<dbReference type="FunFam" id="1.25.40.10:FF:000288">
    <property type="entry name" value="Pentatricopeptide repeat-containing protein At4g02750"/>
    <property type="match status" value="1"/>
</dbReference>
<dbReference type="SUPFAM" id="SSF48452">
    <property type="entry name" value="TPR-like"/>
    <property type="match status" value="1"/>
</dbReference>
<reference evidence="3" key="2">
    <citation type="journal article" date="2024" name="Plant">
        <title>Genomic evolution and insights into agronomic trait innovations of Sesamum species.</title>
        <authorList>
            <person name="Miao H."/>
            <person name="Wang L."/>
            <person name="Qu L."/>
            <person name="Liu H."/>
            <person name="Sun Y."/>
            <person name="Le M."/>
            <person name="Wang Q."/>
            <person name="Wei S."/>
            <person name="Zheng Y."/>
            <person name="Lin W."/>
            <person name="Duan Y."/>
            <person name="Cao H."/>
            <person name="Xiong S."/>
            <person name="Wang X."/>
            <person name="Wei L."/>
            <person name="Li C."/>
            <person name="Ma Q."/>
            <person name="Ju M."/>
            <person name="Zhao R."/>
            <person name="Li G."/>
            <person name="Mu C."/>
            <person name="Tian Q."/>
            <person name="Mei H."/>
            <person name="Zhang T."/>
            <person name="Gao T."/>
            <person name="Zhang H."/>
        </authorList>
    </citation>
    <scope>NUCLEOTIDE SEQUENCE</scope>
    <source>
        <strain evidence="3">K16</strain>
    </source>
</reference>
<dbReference type="FunFam" id="1.25.40.10:FF:000381">
    <property type="entry name" value="Pentatricopeptide repeat-containing protein"/>
    <property type="match status" value="1"/>
</dbReference>
<dbReference type="PANTHER" id="PTHR47926:SF530">
    <property type="entry name" value="DYW DOMAIN-CONTAINING PROTEIN"/>
    <property type="match status" value="1"/>
</dbReference>
<dbReference type="NCBIfam" id="TIGR00756">
    <property type="entry name" value="PPR"/>
    <property type="match status" value="5"/>
</dbReference>
<sequence length="705" mass="78348">MLFPAVSKFASTYISYSKLLSQLSQTKSINQGLQIHAHLIKLRLSHDPKHRNHLINFYSKCKVFSDARKLIEESHEPDLVSWSSLISGYAQNGLGEEALSAFQEMHVLGVKCNEFTFPSVLKACSSTKNFMLGRQVHGIIVVTGFESDVFVANTLVVMTRRYCQGKKVHGYLIKLGYEEPDIVSWNAVIAGCVSHDYHHMALKLLDHMKRSGICPNMFTLSSALKACAALGVQELEKDLVSLNAMISGHTQNGEDREAITLFVEMYKKRMEFDQATLLAVLNAIADSAAITICKQIHALIVKSGYQADNFILNSLVDSYGKCRQVHEAARVFEECPIDDLPSYTSIMTAYAQYGQGEEALKLYLKLLDMDLKPDSFVCSSLLNACANLSAYEQGKQIHVHALKLGFMSDVFAGNSLVNMYAKCGSIEDTTRAFSEVYDKTVVSCVFSACNHAGLVNEAQWYFETMKEQFGIEPTQEHYACMIDVLGRAGKLDKAMHLVNNMPFEANSTVWGALLGAAKIHKDVELGQRAAERLYALEPEKSGTHVLLANIYASAGLWENVAQVRRLMKDSKVKKEPGMSWMEVKDSIYTFTVGDRNHSRSEEIYAKLETLVNKWPRLVAFGLIATPPGAPIRKCAKGLCDKIIAISVSAIMVQCNRHPCESTNRQETPFKEKKGQDYSVMESFSIQADDGHGLVFPDMHACGSPS</sequence>
<dbReference type="FunFam" id="1.25.40.10:FF:000351">
    <property type="entry name" value="Pentatricopeptide repeat-containing protein"/>
    <property type="match status" value="1"/>
</dbReference>
<dbReference type="AlphaFoldDB" id="A0AAE1WEA9"/>
<dbReference type="InterPro" id="IPR011990">
    <property type="entry name" value="TPR-like_helical_dom_sf"/>
</dbReference>
<name>A0AAE1WEA9_9LAMI</name>
<keyword evidence="1" id="KW-0677">Repeat</keyword>
<dbReference type="Pfam" id="PF20430">
    <property type="entry name" value="Eplus_motif"/>
    <property type="match status" value="1"/>
</dbReference>
<accession>A0AAE1WEA9</accession>
<proteinExistence type="predicted"/>
<gene>
    <name evidence="3" type="ORF">Sango_1949900</name>
</gene>
<dbReference type="PROSITE" id="PS51375">
    <property type="entry name" value="PPR"/>
    <property type="match status" value="4"/>
</dbReference>
<dbReference type="Proteomes" id="UP001289374">
    <property type="component" value="Unassembled WGS sequence"/>
</dbReference>
<dbReference type="EMBL" id="JACGWL010000011">
    <property type="protein sequence ID" value="KAK4391721.1"/>
    <property type="molecule type" value="Genomic_DNA"/>
</dbReference>
<evidence type="ECO:0000313" key="3">
    <source>
        <dbReference type="EMBL" id="KAK4391721.1"/>
    </source>
</evidence>
<dbReference type="InterPro" id="IPR046848">
    <property type="entry name" value="E_motif"/>
</dbReference>
<keyword evidence="4" id="KW-1185">Reference proteome</keyword>
<evidence type="ECO:0000313" key="4">
    <source>
        <dbReference type="Proteomes" id="UP001289374"/>
    </source>
</evidence>
<feature type="repeat" description="PPR" evidence="2">
    <location>
        <begin position="181"/>
        <end position="215"/>
    </location>
</feature>
<evidence type="ECO:0000256" key="1">
    <source>
        <dbReference type="ARBA" id="ARBA00022737"/>
    </source>
</evidence>
<feature type="repeat" description="PPR" evidence="2">
    <location>
        <begin position="339"/>
        <end position="373"/>
    </location>
</feature>
<protein>
    <submittedName>
        <fullName evidence="3">Pentatricopeptide repeat-containing protein, chloroplastic</fullName>
    </submittedName>
</protein>
<comment type="caution">
    <text evidence="3">The sequence shown here is derived from an EMBL/GenBank/DDBJ whole genome shotgun (WGS) entry which is preliminary data.</text>
</comment>
<dbReference type="Pfam" id="PF20431">
    <property type="entry name" value="E_motif"/>
    <property type="match status" value="1"/>
</dbReference>
<dbReference type="GO" id="GO:0003723">
    <property type="term" value="F:RNA binding"/>
    <property type="evidence" value="ECO:0007669"/>
    <property type="project" value="InterPro"/>
</dbReference>
<dbReference type="Pfam" id="PF01535">
    <property type="entry name" value="PPR"/>
    <property type="match status" value="3"/>
</dbReference>
<dbReference type="InterPro" id="IPR046960">
    <property type="entry name" value="PPR_At4g14850-like_plant"/>
</dbReference>
<dbReference type="Pfam" id="PF13041">
    <property type="entry name" value="PPR_2"/>
    <property type="match status" value="3"/>
</dbReference>
<feature type="repeat" description="PPR" evidence="2">
    <location>
        <begin position="78"/>
        <end position="112"/>
    </location>
</feature>
<reference evidence="3" key="1">
    <citation type="submission" date="2020-06" db="EMBL/GenBank/DDBJ databases">
        <authorList>
            <person name="Li T."/>
            <person name="Hu X."/>
            <person name="Zhang T."/>
            <person name="Song X."/>
            <person name="Zhang H."/>
            <person name="Dai N."/>
            <person name="Sheng W."/>
            <person name="Hou X."/>
            <person name="Wei L."/>
        </authorList>
    </citation>
    <scope>NUCLEOTIDE SEQUENCE</scope>
    <source>
        <strain evidence="3">K16</strain>
        <tissue evidence="3">Leaf</tissue>
    </source>
</reference>
<dbReference type="InterPro" id="IPR002885">
    <property type="entry name" value="PPR_rpt"/>
</dbReference>
<dbReference type="GO" id="GO:0009451">
    <property type="term" value="P:RNA modification"/>
    <property type="evidence" value="ECO:0007669"/>
    <property type="project" value="InterPro"/>
</dbReference>
<dbReference type="Pfam" id="PF12854">
    <property type="entry name" value="PPR_1"/>
    <property type="match status" value="1"/>
</dbReference>
<dbReference type="PANTHER" id="PTHR47926">
    <property type="entry name" value="PENTATRICOPEPTIDE REPEAT-CONTAINING PROTEIN"/>
    <property type="match status" value="1"/>
</dbReference>